<evidence type="ECO:0000259" key="6">
    <source>
        <dbReference type="PROSITE" id="PS50977"/>
    </source>
</evidence>
<dbReference type="PROSITE" id="PS50977">
    <property type="entry name" value="HTH_TETR_2"/>
    <property type="match status" value="1"/>
</dbReference>
<evidence type="ECO:0000256" key="3">
    <source>
        <dbReference type="ARBA" id="ARBA00023163"/>
    </source>
</evidence>
<evidence type="ECO:0000313" key="8">
    <source>
        <dbReference type="Proteomes" id="UP000318416"/>
    </source>
</evidence>
<keyword evidence="3" id="KW-0804">Transcription</keyword>
<comment type="caution">
    <text evidence="7">The sequence shown here is derived from an EMBL/GenBank/DDBJ whole genome shotgun (WGS) entry which is preliminary data.</text>
</comment>
<gene>
    <name evidence="7" type="ORF">FB465_3335</name>
</gene>
<dbReference type="Pfam" id="PF00440">
    <property type="entry name" value="TetR_N"/>
    <property type="match status" value="1"/>
</dbReference>
<evidence type="ECO:0000256" key="4">
    <source>
        <dbReference type="PROSITE-ProRule" id="PRU00335"/>
    </source>
</evidence>
<reference evidence="7 8" key="1">
    <citation type="submission" date="2019-06" db="EMBL/GenBank/DDBJ databases">
        <title>Sequencing the genomes of 1000 actinobacteria strains.</title>
        <authorList>
            <person name="Klenk H.-P."/>
        </authorList>
    </citation>
    <scope>NUCLEOTIDE SEQUENCE [LARGE SCALE GENOMIC DNA]</scope>
    <source>
        <strain evidence="7 8">DSM 41649</strain>
    </source>
</reference>
<dbReference type="InterPro" id="IPR050109">
    <property type="entry name" value="HTH-type_TetR-like_transc_reg"/>
</dbReference>
<dbReference type="Gene3D" id="1.10.10.60">
    <property type="entry name" value="Homeodomain-like"/>
    <property type="match status" value="1"/>
</dbReference>
<dbReference type="InterPro" id="IPR001647">
    <property type="entry name" value="HTH_TetR"/>
</dbReference>
<proteinExistence type="predicted"/>
<organism evidence="7 8">
    <name type="scientific">Kitasatospora atroaurantiaca</name>
    <dbReference type="NCBI Taxonomy" id="285545"/>
    <lineage>
        <taxon>Bacteria</taxon>
        <taxon>Bacillati</taxon>
        <taxon>Actinomycetota</taxon>
        <taxon>Actinomycetes</taxon>
        <taxon>Kitasatosporales</taxon>
        <taxon>Streptomycetaceae</taxon>
        <taxon>Kitasatospora</taxon>
    </lineage>
</organism>
<evidence type="ECO:0000256" key="1">
    <source>
        <dbReference type="ARBA" id="ARBA00023015"/>
    </source>
</evidence>
<accession>A0A561ERP2</accession>
<dbReference type="InterPro" id="IPR009057">
    <property type="entry name" value="Homeodomain-like_sf"/>
</dbReference>
<dbReference type="EMBL" id="VIVR01000001">
    <property type="protein sequence ID" value="TWE18277.1"/>
    <property type="molecule type" value="Genomic_DNA"/>
</dbReference>
<protein>
    <submittedName>
        <fullName evidence="7">TetR family transcriptional regulator</fullName>
    </submittedName>
</protein>
<dbReference type="Pfam" id="PF17754">
    <property type="entry name" value="TetR_C_14"/>
    <property type="match status" value="1"/>
</dbReference>
<feature type="region of interest" description="Disordered" evidence="5">
    <location>
        <begin position="1"/>
        <end position="20"/>
    </location>
</feature>
<feature type="DNA-binding region" description="H-T-H motif" evidence="4">
    <location>
        <begin position="42"/>
        <end position="61"/>
    </location>
</feature>
<keyword evidence="1" id="KW-0805">Transcription regulation</keyword>
<feature type="domain" description="HTH tetR-type" evidence="6">
    <location>
        <begin position="19"/>
        <end position="79"/>
    </location>
</feature>
<evidence type="ECO:0000256" key="5">
    <source>
        <dbReference type="SAM" id="MobiDB-lite"/>
    </source>
</evidence>
<dbReference type="GO" id="GO:0000976">
    <property type="term" value="F:transcription cis-regulatory region binding"/>
    <property type="evidence" value="ECO:0007669"/>
    <property type="project" value="TreeGrafter"/>
</dbReference>
<dbReference type="PANTHER" id="PTHR30055">
    <property type="entry name" value="HTH-TYPE TRANSCRIPTIONAL REGULATOR RUTR"/>
    <property type="match status" value="1"/>
</dbReference>
<dbReference type="PRINTS" id="PR00455">
    <property type="entry name" value="HTHTETR"/>
</dbReference>
<dbReference type="Gene3D" id="1.10.357.10">
    <property type="entry name" value="Tetracycline Repressor, domain 2"/>
    <property type="match status" value="1"/>
</dbReference>
<dbReference type="SUPFAM" id="SSF46689">
    <property type="entry name" value="Homeodomain-like"/>
    <property type="match status" value="1"/>
</dbReference>
<evidence type="ECO:0000313" key="7">
    <source>
        <dbReference type="EMBL" id="TWE18277.1"/>
    </source>
</evidence>
<dbReference type="GO" id="GO:0003700">
    <property type="term" value="F:DNA-binding transcription factor activity"/>
    <property type="evidence" value="ECO:0007669"/>
    <property type="project" value="TreeGrafter"/>
</dbReference>
<dbReference type="Proteomes" id="UP000318416">
    <property type="component" value="Unassembled WGS sequence"/>
</dbReference>
<name>A0A561ERP2_9ACTN</name>
<evidence type="ECO:0000256" key="2">
    <source>
        <dbReference type="ARBA" id="ARBA00023125"/>
    </source>
</evidence>
<dbReference type="RefSeq" id="WP_170290606.1">
    <property type="nucleotide sequence ID" value="NZ_BAAABR010000029.1"/>
</dbReference>
<keyword evidence="8" id="KW-1185">Reference proteome</keyword>
<keyword evidence="2 4" id="KW-0238">DNA-binding</keyword>
<dbReference type="PANTHER" id="PTHR30055:SF234">
    <property type="entry name" value="HTH-TYPE TRANSCRIPTIONAL REGULATOR BETI"/>
    <property type="match status" value="1"/>
</dbReference>
<dbReference type="AlphaFoldDB" id="A0A561ERP2"/>
<dbReference type="InterPro" id="IPR041347">
    <property type="entry name" value="MftR_C"/>
</dbReference>
<sequence length="217" mass="23842">MAETIDRAGTGGRRERKKAATRQAIADTALRLFLERGYEQVGVREIAEEADVSVSTLFNYFPQGKEALVFDEDARNETALVRAVTDRPPGQAIPHALRAHLTGFVDSAHTRDPRFADFQRLIHETPALREYSRAMWLRHEHALARALADQSGRPDGDLICAAYARFTLEILAFAGSRPDPAAAIDQACLLLDQGWTATVTQHDPESGRPANAPSPTA</sequence>